<feature type="compositionally biased region" description="Polar residues" evidence="1">
    <location>
        <begin position="130"/>
        <end position="139"/>
    </location>
</feature>
<dbReference type="Gene3D" id="1.20.5.420">
    <property type="entry name" value="Immunoglobulin FC, subunit C"/>
    <property type="match status" value="1"/>
</dbReference>
<dbReference type="Proteomes" id="UP000035085">
    <property type="component" value="Chromosome"/>
</dbReference>
<dbReference type="Pfam" id="PF08988">
    <property type="entry name" value="T3SS_needle_E"/>
    <property type="match status" value="1"/>
</dbReference>
<feature type="compositionally biased region" description="Basic and acidic residues" evidence="1">
    <location>
        <begin position="78"/>
        <end position="115"/>
    </location>
</feature>
<proteinExistence type="predicted"/>
<name>A0ABN4FWW7_9BURK</name>
<dbReference type="RefSeq" id="WP_044454286.1">
    <property type="nucleotide sequence ID" value="NZ_CP010897.2"/>
</dbReference>
<evidence type="ECO:0000313" key="2">
    <source>
        <dbReference type="EMBL" id="AJP56487.1"/>
    </source>
</evidence>
<sequence length="139" mass="15584">MTIHLTQLEDDLSASPCAVSRDIAEKLDAAARTLDGVLRTGLTPSQFDRAQTQRQAVRAAKAILESISLRYGTSYGKAPKDIVTGKRRERRDKSYEHTNDASHEHHRRHEEELTRECPYPGTRVPGSHNAVHTSKVQVE</sequence>
<dbReference type="InterPro" id="IPR012671">
    <property type="entry name" value="T3SS_PscE/YscE"/>
</dbReference>
<evidence type="ECO:0000313" key="3">
    <source>
        <dbReference type="Proteomes" id="UP000035085"/>
    </source>
</evidence>
<accession>A0ABN4FWW7</accession>
<reference evidence="3" key="1">
    <citation type="submission" date="2015-02" db="EMBL/GenBank/DDBJ databases">
        <title>Complete Genome Sequencing of Pandoraea vervacti NS15 sp. nov.</title>
        <authorList>
            <person name="Chan K.-G."/>
        </authorList>
    </citation>
    <scope>NUCLEOTIDE SEQUENCE [LARGE SCALE GENOMIC DNA]</scope>
    <source>
        <strain evidence="3">NS15</strain>
    </source>
</reference>
<organism evidence="2 3">
    <name type="scientific">Pandoraea vervacti</name>
    <dbReference type="NCBI Taxonomy" id="656178"/>
    <lineage>
        <taxon>Bacteria</taxon>
        <taxon>Pseudomonadati</taxon>
        <taxon>Pseudomonadota</taxon>
        <taxon>Betaproteobacteria</taxon>
        <taxon>Burkholderiales</taxon>
        <taxon>Burkholderiaceae</taxon>
        <taxon>Pandoraea</taxon>
    </lineage>
</organism>
<dbReference type="EMBL" id="CP010897">
    <property type="protein sequence ID" value="AJP56487.1"/>
    <property type="molecule type" value="Genomic_DNA"/>
</dbReference>
<dbReference type="NCBIfam" id="TIGR02501">
    <property type="entry name" value="type_III_yscE"/>
    <property type="match status" value="1"/>
</dbReference>
<keyword evidence="3" id="KW-1185">Reference proteome</keyword>
<protein>
    <submittedName>
        <fullName evidence="2">EscE/YscE/SsaE family type III secretion system needle protein co-chaperone</fullName>
    </submittedName>
</protein>
<gene>
    <name evidence="2" type="ORF">UC34_04685</name>
</gene>
<evidence type="ECO:0000256" key="1">
    <source>
        <dbReference type="SAM" id="MobiDB-lite"/>
    </source>
</evidence>
<feature type="region of interest" description="Disordered" evidence="1">
    <location>
        <begin position="78"/>
        <end position="139"/>
    </location>
</feature>